<gene>
    <name evidence="6" type="ORF">J0P97_09580</name>
</gene>
<protein>
    <submittedName>
        <fullName evidence="6">Glycosyltransferase family 2 protein</fullName>
    </submittedName>
</protein>
<dbReference type="Pfam" id="PF00535">
    <property type="entry name" value="Glycos_transf_2"/>
    <property type="match status" value="1"/>
</dbReference>
<dbReference type="PANTHER" id="PTHR43179">
    <property type="entry name" value="RHAMNOSYLTRANSFERASE WBBL"/>
    <property type="match status" value="1"/>
</dbReference>
<evidence type="ECO:0000313" key="7">
    <source>
        <dbReference type="Proteomes" id="UP000740605"/>
    </source>
</evidence>
<keyword evidence="4" id="KW-0808">Transferase</keyword>
<reference evidence="6 7" key="1">
    <citation type="submission" date="2021-03" db="EMBL/GenBank/DDBJ databases">
        <title>Microbacterium pauli sp. nov., isolated from microfiltered milk.</title>
        <authorList>
            <person name="Bellassi P."/>
            <person name="Fontana A."/>
            <person name="Callegari M.L."/>
            <person name="Lorenzo M."/>
            <person name="Cappa F."/>
        </authorList>
    </citation>
    <scope>NUCLEOTIDE SEQUENCE [LARGE SCALE GENOMIC DNA]</scope>
    <source>
        <strain evidence="6 7">DSM 18909</strain>
    </source>
</reference>
<comment type="similarity">
    <text evidence="2">Belongs to the glycosyltransferase 2 family.</text>
</comment>
<evidence type="ECO:0000313" key="6">
    <source>
        <dbReference type="EMBL" id="MBT8798323.1"/>
    </source>
</evidence>
<keyword evidence="7" id="KW-1185">Reference proteome</keyword>
<accession>A0ABS5XUV9</accession>
<dbReference type="Proteomes" id="UP000740605">
    <property type="component" value="Unassembled WGS sequence"/>
</dbReference>
<keyword evidence="3" id="KW-0328">Glycosyltransferase</keyword>
<evidence type="ECO:0000256" key="1">
    <source>
        <dbReference type="ARBA" id="ARBA00004776"/>
    </source>
</evidence>
<dbReference type="Gene3D" id="3.90.550.10">
    <property type="entry name" value="Spore Coat Polysaccharide Biosynthesis Protein SpsA, Chain A"/>
    <property type="match status" value="1"/>
</dbReference>
<dbReference type="SUPFAM" id="SSF53448">
    <property type="entry name" value="Nucleotide-diphospho-sugar transferases"/>
    <property type="match status" value="1"/>
</dbReference>
<organism evidence="6 7">
    <name type="scientific">Microbacterium flavum</name>
    <dbReference type="NCBI Taxonomy" id="415216"/>
    <lineage>
        <taxon>Bacteria</taxon>
        <taxon>Bacillati</taxon>
        <taxon>Actinomycetota</taxon>
        <taxon>Actinomycetes</taxon>
        <taxon>Micrococcales</taxon>
        <taxon>Microbacteriaceae</taxon>
        <taxon>Microbacterium</taxon>
    </lineage>
</organism>
<dbReference type="EMBL" id="JAFLHG010000008">
    <property type="protein sequence ID" value="MBT8798323.1"/>
    <property type="molecule type" value="Genomic_DNA"/>
</dbReference>
<comment type="caution">
    <text evidence="6">The sequence shown here is derived from an EMBL/GenBank/DDBJ whole genome shotgun (WGS) entry which is preliminary data.</text>
</comment>
<feature type="domain" description="Glycosyltransferase 2-like" evidence="5">
    <location>
        <begin position="7"/>
        <end position="153"/>
    </location>
</feature>
<evidence type="ECO:0000256" key="4">
    <source>
        <dbReference type="ARBA" id="ARBA00022679"/>
    </source>
</evidence>
<dbReference type="InterPro" id="IPR001173">
    <property type="entry name" value="Glyco_trans_2-like"/>
</dbReference>
<proteinExistence type="inferred from homology"/>
<name>A0ABS5XUV9_9MICO</name>
<evidence type="ECO:0000256" key="3">
    <source>
        <dbReference type="ARBA" id="ARBA00022676"/>
    </source>
</evidence>
<sequence length="302" mass="32735">MEREIVVAIPTFHREGSLSRLLGEIVPHATATNARVLVIDNDPAGSAREVAARAGVDHVIEPGRGLAAVRNRALDEAGGARALVFIDDDELPAPDWLPTLVARWRETGAAAVSGRVETRFPDGWHDPWIEEGGFFRRVRFADGALQHSAPTNNLLLDLDAVRRRGVRFDAAFGLSGGEDIHFTKRLVAAGEEIVSCPDALVYDVVDPARLTRGWVLRRAYRVGISTVHTDVAAKTHARGRLAARVRGLVGGGARAAVGGCRWFFGILTRSPRHDARGARAAWRGLGMMVGSVGGSYQEYSRR</sequence>
<evidence type="ECO:0000256" key="2">
    <source>
        <dbReference type="ARBA" id="ARBA00006739"/>
    </source>
</evidence>
<comment type="pathway">
    <text evidence="1">Cell wall biogenesis; cell wall polysaccharide biosynthesis.</text>
</comment>
<dbReference type="PANTHER" id="PTHR43179:SF12">
    <property type="entry name" value="GALACTOFURANOSYLTRANSFERASE GLFT2"/>
    <property type="match status" value="1"/>
</dbReference>
<dbReference type="RefSeq" id="WP_215487568.1">
    <property type="nucleotide sequence ID" value="NZ_BAAAPJ010000007.1"/>
</dbReference>
<dbReference type="CDD" id="cd00761">
    <property type="entry name" value="Glyco_tranf_GTA_type"/>
    <property type="match status" value="1"/>
</dbReference>
<evidence type="ECO:0000259" key="5">
    <source>
        <dbReference type="Pfam" id="PF00535"/>
    </source>
</evidence>
<dbReference type="InterPro" id="IPR029044">
    <property type="entry name" value="Nucleotide-diphossugar_trans"/>
</dbReference>